<dbReference type="Pfam" id="PF09004">
    <property type="entry name" value="ALKBH8_N"/>
    <property type="match status" value="1"/>
</dbReference>
<protein>
    <recommendedName>
        <fullName evidence="1">Alkylated DNA repair protein AlkB homologue 8 N-terminal domain-containing protein</fullName>
    </recommendedName>
</protein>
<dbReference type="EMBL" id="IACK01137070">
    <property type="protein sequence ID" value="LAA89181.1"/>
    <property type="molecule type" value="Transcribed_RNA"/>
</dbReference>
<reference evidence="2" key="2">
    <citation type="submission" date="2017-11" db="EMBL/GenBank/DDBJ databases">
        <title>Coralsnake Venomics: Analyses of Venom Gland Transcriptomes and Proteomes of Six Brazilian Taxa.</title>
        <authorList>
            <person name="Aird S.D."/>
            <person name="Jorge da Silva N."/>
            <person name="Qiu L."/>
            <person name="Villar-Briones A."/>
            <person name="Aparecida-Saddi V."/>
            <person name="Campos-Telles M.P."/>
            <person name="Grau M."/>
            <person name="Mikheyev A.S."/>
        </authorList>
    </citation>
    <scope>NUCLEOTIDE SEQUENCE</scope>
    <source>
        <tissue evidence="2">Venom_gland</tissue>
    </source>
</reference>
<evidence type="ECO:0000313" key="2">
    <source>
        <dbReference type="EMBL" id="LAA89181.1"/>
    </source>
</evidence>
<reference evidence="2" key="1">
    <citation type="submission" date="2017-07" db="EMBL/GenBank/DDBJ databases">
        <authorList>
            <person name="Mikheyev A."/>
            <person name="Grau M."/>
        </authorList>
    </citation>
    <scope>NUCLEOTIDE SEQUENCE</scope>
    <source>
        <tissue evidence="2">Venom_gland</tissue>
    </source>
</reference>
<feature type="domain" description="Alkylated DNA repair protein AlkB homologue 8 N-terminal" evidence="1">
    <location>
        <begin position="104"/>
        <end position="145"/>
    </location>
</feature>
<dbReference type="GO" id="GO:0016706">
    <property type="term" value="F:2-oxoglutarate-dependent dioxygenase activity"/>
    <property type="evidence" value="ECO:0007669"/>
    <property type="project" value="InterPro"/>
</dbReference>
<evidence type="ECO:0000259" key="1">
    <source>
        <dbReference type="Pfam" id="PF09004"/>
    </source>
</evidence>
<organism evidence="2">
    <name type="scientific">Micrurus lemniscatus lemniscatus</name>
    <dbReference type="NCBI Taxonomy" id="129467"/>
    <lineage>
        <taxon>Eukaryota</taxon>
        <taxon>Metazoa</taxon>
        <taxon>Chordata</taxon>
        <taxon>Craniata</taxon>
        <taxon>Vertebrata</taxon>
        <taxon>Euteleostomi</taxon>
        <taxon>Lepidosauria</taxon>
        <taxon>Squamata</taxon>
        <taxon>Bifurcata</taxon>
        <taxon>Unidentata</taxon>
        <taxon>Episquamata</taxon>
        <taxon>Toxicofera</taxon>
        <taxon>Serpentes</taxon>
        <taxon>Colubroidea</taxon>
        <taxon>Elapidae</taxon>
        <taxon>Elapinae</taxon>
        <taxon>Micrurus</taxon>
    </lineage>
</organism>
<dbReference type="GO" id="GO:0008168">
    <property type="term" value="F:methyltransferase activity"/>
    <property type="evidence" value="ECO:0007669"/>
    <property type="project" value="InterPro"/>
</dbReference>
<accession>A0A2D4IY89</accession>
<proteinExistence type="predicted"/>
<sequence>MVVPKVLFPRGNWTLFFFQDVSLLIQETSSVPELIAATLPNNILAVFCGASHNLALNIKKTKELIIDFRRCKAEPLPLYINGDCVERVHSFKFLGTHIYDNLTWLVHTMATAKKAQQRLHFLRLLKKSGLGEKLLVTFYRSTIESILAYHVTVWYAGCSVVEKKMLQIVINTAQQIIGCSFFFRKDCEDQTLL</sequence>
<dbReference type="InterPro" id="IPR015095">
    <property type="entry name" value="AlkB_hom8_N"/>
</dbReference>
<dbReference type="AlphaFoldDB" id="A0A2D4IY89"/>
<name>A0A2D4IY89_MICLE</name>